<accession>A0A2Z3H3N8</accession>
<evidence type="ECO:0000313" key="4">
    <source>
        <dbReference type="Proteomes" id="UP000245802"/>
    </source>
</evidence>
<evidence type="ECO:0000256" key="1">
    <source>
        <dbReference type="ARBA" id="ARBA00023125"/>
    </source>
</evidence>
<dbReference type="SUPFAM" id="SSF46955">
    <property type="entry name" value="Putative DNA-binding domain"/>
    <property type="match status" value="1"/>
</dbReference>
<dbReference type="Proteomes" id="UP000245802">
    <property type="component" value="Chromosome"/>
</dbReference>
<dbReference type="InterPro" id="IPR000551">
    <property type="entry name" value="MerR-type_HTH_dom"/>
</dbReference>
<dbReference type="PROSITE" id="PS50937">
    <property type="entry name" value="HTH_MERR_2"/>
    <property type="match status" value="1"/>
</dbReference>
<dbReference type="InterPro" id="IPR009061">
    <property type="entry name" value="DNA-bd_dom_put_sf"/>
</dbReference>
<dbReference type="Gene3D" id="1.10.1660.10">
    <property type="match status" value="1"/>
</dbReference>
<feature type="domain" description="HTH merR-type" evidence="2">
    <location>
        <begin position="17"/>
        <end position="90"/>
    </location>
</feature>
<gene>
    <name evidence="3" type="ORF">C1280_33285</name>
</gene>
<proteinExistence type="predicted"/>
<organism evidence="3 4">
    <name type="scientific">Gemmata obscuriglobus</name>
    <dbReference type="NCBI Taxonomy" id="114"/>
    <lineage>
        <taxon>Bacteria</taxon>
        <taxon>Pseudomonadati</taxon>
        <taxon>Planctomycetota</taxon>
        <taxon>Planctomycetia</taxon>
        <taxon>Gemmatales</taxon>
        <taxon>Gemmataceae</taxon>
        <taxon>Gemmata</taxon>
    </lineage>
</organism>
<dbReference type="InterPro" id="IPR012925">
    <property type="entry name" value="TipAS_dom"/>
</dbReference>
<dbReference type="OrthoDB" id="9814833at2"/>
<dbReference type="PANTHER" id="PTHR30204">
    <property type="entry name" value="REDOX-CYCLING DRUG-SENSING TRANSCRIPTIONAL ACTIVATOR SOXR"/>
    <property type="match status" value="1"/>
</dbReference>
<keyword evidence="1 3" id="KW-0238">DNA-binding</keyword>
<protein>
    <submittedName>
        <fullName evidence="3">MerR family DNA-binding transcriptional regulator</fullName>
    </submittedName>
</protein>
<dbReference type="Pfam" id="PF07739">
    <property type="entry name" value="TipAS"/>
    <property type="match status" value="1"/>
</dbReference>
<evidence type="ECO:0000313" key="3">
    <source>
        <dbReference type="EMBL" id="AWM41399.1"/>
    </source>
</evidence>
<evidence type="ECO:0000259" key="2">
    <source>
        <dbReference type="PROSITE" id="PS50937"/>
    </source>
</evidence>
<dbReference type="AlphaFoldDB" id="A0A2Z3H3N8"/>
<dbReference type="Pfam" id="PF13411">
    <property type="entry name" value="MerR_1"/>
    <property type="match status" value="1"/>
</dbReference>
<dbReference type="KEGG" id="gog:C1280_33285"/>
<dbReference type="GO" id="GO:0003677">
    <property type="term" value="F:DNA binding"/>
    <property type="evidence" value="ECO:0007669"/>
    <property type="project" value="UniProtKB-KW"/>
</dbReference>
<sequence length="269" mass="29821">MPASINREGGPMSERQRWKVGELAARTALTVRTLHHYDAIGLLVPSDRSGSAHGSGHRLYTAADVTRLHQILCLKQLGFSLEQVREYMTGDAYDPREVVRLHLANVRRRAAELDRLGDRLQSLSEMLDAADAPSADTFLETIEVMSMIEKYYTPEQLKQIEDRRNSAGPELQAAIATGPQMWADLFADVRAAMEAGVGPGDEKARPLGERWLALVTGFTGGDPGLFASLRAMYQNEDNVRGMDVKAMRPLNEYLEKVRAAHGVRHPGEL</sequence>
<dbReference type="InterPro" id="IPR047057">
    <property type="entry name" value="MerR_fam"/>
</dbReference>
<dbReference type="EMBL" id="CP025958">
    <property type="protein sequence ID" value="AWM41399.1"/>
    <property type="molecule type" value="Genomic_DNA"/>
</dbReference>
<dbReference type="PANTHER" id="PTHR30204:SF90">
    <property type="entry name" value="HTH-TYPE TRANSCRIPTIONAL ACTIVATOR MTA"/>
    <property type="match status" value="1"/>
</dbReference>
<dbReference type="SMART" id="SM00422">
    <property type="entry name" value="HTH_MERR"/>
    <property type="match status" value="1"/>
</dbReference>
<keyword evidence="4" id="KW-1185">Reference proteome</keyword>
<name>A0A2Z3H3N8_9BACT</name>
<reference evidence="3 4" key="1">
    <citation type="submission" date="2018-01" db="EMBL/GenBank/DDBJ databases">
        <title>G. obscuriglobus.</title>
        <authorList>
            <person name="Franke J."/>
            <person name="Blomberg W."/>
            <person name="Selmecki A."/>
        </authorList>
    </citation>
    <scope>NUCLEOTIDE SEQUENCE [LARGE SCALE GENOMIC DNA]</scope>
    <source>
        <strain evidence="3 4">DSM 5831</strain>
    </source>
</reference>
<dbReference type="GO" id="GO:0003700">
    <property type="term" value="F:DNA-binding transcription factor activity"/>
    <property type="evidence" value="ECO:0007669"/>
    <property type="project" value="InterPro"/>
</dbReference>